<dbReference type="InterPro" id="IPR036770">
    <property type="entry name" value="Ankyrin_rpt-contain_sf"/>
</dbReference>
<feature type="repeat" description="ANK" evidence="3">
    <location>
        <begin position="494"/>
        <end position="526"/>
    </location>
</feature>
<feature type="repeat" description="ANK" evidence="3">
    <location>
        <begin position="77"/>
        <end position="109"/>
    </location>
</feature>
<gene>
    <name evidence="5" type="ORF">SCF082_LOCUS14418</name>
</gene>
<dbReference type="Gene3D" id="3.40.50.10140">
    <property type="entry name" value="Toll/interleukin-1 receptor homology (TIR) domain"/>
    <property type="match status" value="1"/>
</dbReference>
<dbReference type="EMBL" id="CAXAMM010009038">
    <property type="protein sequence ID" value="CAK9019208.1"/>
    <property type="molecule type" value="Genomic_DNA"/>
</dbReference>
<sequence length="1032" mass="111928">MLDAVLDDVSGETALAVAVRCRKEEVVRFLLQAECEVDEVDADGWTALMLACAEPAQVEVARLLLEAGADANAEDKAGWTALMLACDQGDAELTTLLLNNGAVTELAESNGFTALMLACNNATLDVAQVLVDAGANLDAINLDDWSALMLACSSGCGPVVEFLLGHGAQTELVDTNGWTALALACIFGQPRIVTILVDHGVDLEVKDTDGLTPFANACLTVLADDAGATLPEPGSFLRCAATLFVAGAAVPLDKLGEATFPESREALADFVEFVESSPLARLVLDGDLEVSGSRASSSTCSSAGLTGDAQVRRQIVAQLFLGKRRTLADCQSLTLGDLDALGLDKGLQQPLLAREGRRRRAVVAAGAALRDDARSVRLTNTATWSGTWARLARMEVFVAIMQGDLSRVQELVEEDPEVVNAVNEDAEFNYSPLIWAVRSFKAEIAQFLIEKGADLDRVDEEGYSALMLACENAQPEMAKALVEKGANLDLVNKMGLTALMISVTHNQVETIELLVEHGAALDVQGEGGKTALMMSCRYDQPKVVAAMLAREAGVDLVDEKGWSALMQACLFEQEASAVLLIEAGANPDFVSEEGDTALMLALTGDQPSMAELLIESGANPNLSDPKNEWTPLIFACRQGAMDIAELLIGKGADLDHVDKESWTALMYTCRAKQPVLSQLLIEEGADLNIQDKDGWTALMHALLYDQLDTAKLMIDKGADVNITNNKSWTALMYACRFPTPAERAPELFECVTKLYAAGASLKVPTSTIAARDIAAGTNWVDLVAFIDFVEKSELASMLLEDLAVPRAVVVKFHEKGCLTLEDCAGLKDIDLFWLGFEGPESKDRFHKALTARKAARRRQSSVTRRMSQRLSRSLRRSTRFYDVFLSHDWGIDELDRENHLRVATVRTLLTESGLSTWFDADPLTGNVQQQVTRALEGSRKVVIFITQNYMDNLTMTDPQEQTSYDAFVTACTINGTPNMIPVVMEPRMLNTAKWRGPLQFRLASHLVVDFTTDDKVAANMSQLVKLISKDVQ</sequence>
<feature type="repeat" description="ANK" evidence="3">
    <location>
        <begin position="176"/>
        <end position="208"/>
    </location>
</feature>
<dbReference type="SMART" id="SM00248">
    <property type="entry name" value="ANK"/>
    <property type="match status" value="16"/>
</dbReference>
<feature type="repeat" description="ANK" evidence="3">
    <location>
        <begin position="660"/>
        <end position="692"/>
    </location>
</feature>
<evidence type="ECO:0000256" key="2">
    <source>
        <dbReference type="ARBA" id="ARBA00023043"/>
    </source>
</evidence>
<feature type="repeat" description="ANK" evidence="3">
    <location>
        <begin position="428"/>
        <end position="460"/>
    </location>
</feature>
<feature type="repeat" description="ANK" evidence="3">
    <location>
        <begin position="10"/>
        <end position="42"/>
    </location>
</feature>
<dbReference type="SUPFAM" id="SSF52200">
    <property type="entry name" value="Toll/Interleukin receptor TIR domain"/>
    <property type="match status" value="1"/>
</dbReference>
<feature type="repeat" description="ANK" evidence="3">
    <location>
        <begin position="143"/>
        <end position="175"/>
    </location>
</feature>
<feature type="repeat" description="ANK" evidence="3">
    <location>
        <begin position="627"/>
        <end position="659"/>
    </location>
</feature>
<dbReference type="PROSITE" id="PS50297">
    <property type="entry name" value="ANK_REP_REGION"/>
    <property type="match status" value="10"/>
</dbReference>
<dbReference type="Proteomes" id="UP001642464">
    <property type="component" value="Unassembled WGS sequence"/>
</dbReference>
<evidence type="ECO:0000256" key="3">
    <source>
        <dbReference type="PROSITE-ProRule" id="PRU00023"/>
    </source>
</evidence>
<organism evidence="5 6">
    <name type="scientific">Durusdinium trenchii</name>
    <dbReference type="NCBI Taxonomy" id="1381693"/>
    <lineage>
        <taxon>Eukaryota</taxon>
        <taxon>Sar</taxon>
        <taxon>Alveolata</taxon>
        <taxon>Dinophyceae</taxon>
        <taxon>Suessiales</taxon>
        <taxon>Symbiodiniaceae</taxon>
        <taxon>Durusdinium</taxon>
    </lineage>
</organism>
<keyword evidence="1" id="KW-0677">Repeat</keyword>
<dbReference type="PROSITE" id="PS50088">
    <property type="entry name" value="ANK_REPEAT"/>
    <property type="match status" value="13"/>
</dbReference>
<dbReference type="Pfam" id="PF12796">
    <property type="entry name" value="Ank_2"/>
    <property type="match status" value="5"/>
</dbReference>
<feature type="domain" description="TIR" evidence="4">
    <location>
        <begin position="883"/>
        <end position="1023"/>
    </location>
</feature>
<accession>A0ABP0JXV5</accession>
<proteinExistence type="predicted"/>
<reference evidence="5 6" key="1">
    <citation type="submission" date="2024-02" db="EMBL/GenBank/DDBJ databases">
        <authorList>
            <person name="Chen Y."/>
            <person name="Shah S."/>
            <person name="Dougan E. K."/>
            <person name="Thang M."/>
            <person name="Chan C."/>
        </authorList>
    </citation>
    <scope>NUCLEOTIDE SEQUENCE [LARGE SCALE GENOMIC DNA]</scope>
</reference>
<evidence type="ECO:0000256" key="1">
    <source>
        <dbReference type="ARBA" id="ARBA00022737"/>
    </source>
</evidence>
<feature type="repeat" description="ANK" evidence="3">
    <location>
        <begin position="43"/>
        <end position="76"/>
    </location>
</feature>
<dbReference type="InterPro" id="IPR035897">
    <property type="entry name" value="Toll_tir_struct_dom_sf"/>
</dbReference>
<keyword evidence="2 3" id="KW-0040">ANK repeat</keyword>
<feature type="repeat" description="ANK" evidence="3">
    <location>
        <begin position="593"/>
        <end position="625"/>
    </location>
</feature>
<dbReference type="PANTHER" id="PTHR24171">
    <property type="entry name" value="ANKYRIN REPEAT DOMAIN-CONTAINING PROTEIN 39-RELATED"/>
    <property type="match status" value="1"/>
</dbReference>
<evidence type="ECO:0000313" key="6">
    <source>
        <dbReference type="Proteomes" id="UP001642464"/>
    </source>
</evidence>
<protein>
    <submittedName>
        <fullName evidence="5">Ankyrin-3 (ANK-3) (Ankyrin-G)</fullName>
    </submittedName>
</protein>
<comment type="caution">
    <text evidence="5">The sequence shown here is derived from an EMBL/GenBank/DDBJ whole genome shotgun (WGS) entry which is preliminary data.</text>
</comment>
<evidence type="ECO:0000313" key="5">
    <source>
        <dbReference type="EMBL" id="CAK9019208.1"/>
    </source>
</evidence>
<evidence type="ECO:0000259" key="4">
    <source>
        <dbReference type="Pfam" id="PF13676"/>
    </source>
</evidence>
<keyword evidence="6" id="KW-1185">Reference proteome</keyword>
<feature type="repeat" description="ANK" evidence="3">
    <location>
        <begin position="461"/>
        <end position="493"/>
    </location>
</feature>
<dbReference type="Pfam" id="PF13676">
    <property type="entry name" value="TIR_2"/>
    <property type="match status" value="1"/>
</dbReference>
<feature type="repeat" description="ANK" evidence="3">
    <location>
        <begin position="110"/>
        <end position="142"/>
    </location>
</feature>
<name>A0ABP0JXV5_9DINO</name>
<feature type="repeat" description="ANK" evidence="3">
    <location>
        <begin position="693"/>
        <end position="725"/>
    </location>
</feature>
<dbReference type="InterPro" id="IPR002110">
    <property type="entry name" value="Ankyrin_rpt"/>
</dbReference>
<dbReference type="SUPFAM" id="SSF48403">
    <property type="entry name" value="Ankyrin repeat"/>
    <property type="match status" value="2"/>
</dbReference>
<dbReference type="InterPro" id="IPR000157">
    <property type="entry name" value="TIR_dom"/>
</dbReference>
<dbReference type="Pfam" id="PF00023">
    <property type="entry name" value="Ank"/>
    <property type="match status" value="3"/>
</dbReference>
<dbReference type="Gene3D" id="1.25.40.20">
    <property type="entry name" value="Ankyrin repeat-containing domain"/>
    <property type="match status" value="4"/>
</dbReference>